<proteinExistence type="predicted"/>
<accession>A0A1M6PTQ7</accession>
<dbReference type="InterPro" id="IPR004675">
    <property type="entry name" value="AhpD_core"/>
</dbReference>
<dbReference type="InterPro" id="IPR029032">
    <property type="entry name" value="AhpD-like"/>
</dbReference>
<protein>
    <submittedName>
        <fullName evidence="2">Alkylhydroperoxidase AhpD family core domain-containing protein</fullName>
    </submittedName>
</protein>
<dbReference type="EMBL" id="FRAM01000001">
    <property type="protein sequence ID" value="SHK11288.1"/>
    <property type="molecule type" value="Genomic_DNA"/>
</dbReference>
<dbReference type="InterPro" id="IPR003779">
    <property type="entry name" value="CMD-like"/>
</dbReference>
<dbReference type="Proteomes" id="UP000184498">
    <property type="component" value="Unassembled WGS sequence"/>
</dbReference>
<evidence type="ECO:0000313" key="2">
    <source>
        <dbReference type="EMBL" id="SHK11288.1"/>
    </source>
</evidence>
<dbReference type="OrthoDB" id="9801997at2"/>
<name>A0A1M6PTQ7_9FLAO</name>
<keyword evidence="2" id="KW-0560">Oxidoreductase</keyword>
<organism evidence="2 3">
    <name type="scientific">Epilithonimonas mollis</name>
    <dbReference type="NCBI Taxonomy" id="216903"/>
    <lineage>
        <taxon>Bacteria</taxon>
        <taxon>Pseudomonadati</taxon>
        <taxon>Bacteroidota</taxon>
        <taxon>Flavobacteriia</taxon>
        <taxon>Flavobacteriales</taxon>
        <taxon>Weeksellaceae</taxon>
        <taxon>Chryseobacterium group</taxon>
        <taxon>Epilithonimonas</taxon>
    </lineage>
</organism>
<dbReference type="STRING" id="216903.SAMN05444371_1304"/>
<dbReference type="AlphaFoldDB" id="A0A1M6PTQ7"/>
<dbReference type="NCBIfam" id="TIGR00778">
    <property type="entry name" value="ahpD_dom"/>
    <property type="match status" value="1"/>
</dbReference>
<evidence type="ECO:0000313" key="3">
    <source>
        <dbReference type="Proteomes" id="UP000184498"/>
    </source>
</evidence>
<keyword evidence="3" id="KW-1185">Reference proteome</keyword>
<dbReference type="PANTHER" id="PTHR34846:SF10">
    <property type="entry name" value="CYTOPLASMIC PROTEIN"/>
    <property type="match status" value="1"/>
</dbReference>
<gene>
    <name evidence="2" type="ORF">SAMN05444371_1304</name>
</gene>
<dbReference type="SUPFAM" id="SSF69118">
    <property type="entry name" value="AhpD-like"/>
    <property type="match status" value="1"/>
</dbReference>
<evidence type="ECO:0000259" key="1">
    <source>
        <dbReference type="Pfam" id="PF02627"/>
    </source>
</evidence>
<reference evidence="3" key="1">
    <citation type="submission" date="2016-11" db="EMBL/GenBank/DDBJ databases">
        <authorList>
            <person name="Varghese N."/>
            <person name="Submissions S."/>
        </authorList>
    </citation>
    <scope>NUCLEOTIDE SEQUENCE [LARGE SCALE GENOMIC DNA]</scope>
    <source>
        <strain evidence="3">DSM 18016</strain>
    </source>
</reference>
<dbReference type="GO" id="GO:0051920">
    <property type="term" value="F:peroxiredoxin activity"/>
    <property type="evidence" value="ECO:0007669"/>
    <property type="project" value="InterPro"/>
</dbReference>
<dbReference type="Pfam" id="PF02627">
    <property type="entry name" value="CMD"/>
    <property type="match status" value="1"/>
</dbReference>
<feature type="domain" description="Carboxymuconolactone decarboxylase-like" evidence="1">
    <location>
        <begin position="15"/>
        <end position="85"/>
    </location>
</feature>
<sequence>MSTRFNLAKTDAAAYKAMLGLVNYLQNISLSHTWQELIKIRASQINGCAHCLDLHTRDAVKLGETPQRIYLLNAWREALELYSVEEQIILKMTEEITLINKNGLSEEIYNKAKQVFTEQQIAEIIMTIVIINSYNRIGISTLTPISRN</sequence>
<keyword evidence="2" id="KW-0575">Peroxidase</keyword>
<dbReference type="Gene3D" id="1.20.1290.10">
    <property type="entry name" value="AhpD-like"/>
    <property type="match status" value="1"/>
</dbReference>
<dbReference type="RefSeq" id="WP_072996946.1">
    <property type="nucleotide sequence ID" value="NZ_FRAM01000001.1"/>
</dbReference>
<dbReference type="PANTHER" id="PTHR34846">
    <property type="entry name" value="4-CARBOXYMUCONOLACTONE DECARBOXYLASE FAMILY PROTEIN (AFU_ORTHOLOGUE AFUA_6G11590)"/>
    <property type="match status" value="1"/>
</dbReference>